<keyword evidence="3" id="KW-1185">Reference proteome</keyword>
<accession>A0ABS9SJW6</accession>
<sequence>MKGQNTFTTSQIDEIKKLIADKVRATADKQKGIRAKIRKLGFHYSDFSSKKDGYTVADFEALIRSGQIKVIGSNYKPTEQLTTKPTTTIKPATTTVLPSLKTTDLTSLLQTFKQNRFDPTNDSETIIPDQSGNYIVCLKPNSNLSTVSVIPILTSFDELKVVYTGIAGGSLISRDYRQHFKGNNAGRSTLRKSLGVLFDYKQIPRDKDPSNGKTKFGQADEEKLTKWMCDNLIMFFLPTTDFDSIEIKLINHFNPPLNLKNNHNSINADFRKLLSTLRSKK</sequence>
<evidence type="ECO:0000259" key="1">
    <source>
        <dbReference type="Pfam" id="PF20815"/>
    </source>
</evidence>
<dbReference type="InterPro" id="IPR049311">
    <property type="entry name" value="GIY_YIG_cat"/>
</dbReference>
<dbReference type="Proteomes" id="UP001202248">
    <property type="component" value="Unassembled WGS sequence"/>
</dbReference>
<feature type="domain" description="GIY-YIG catalytic" evidence="1">
    <location>
        <begin position="132"/>
        <end position="280"/>
    </location>
</feature>
<name>A0ABS9SJW6_9BACT</name>
<dbReference type="Pfam" id="PF20815">
    <property type="entry name" value="GIY_YIG_2"/>
    <property type="match status" value="1"/>
</dbReference>
<proteinExistence type="predicted"/>
<comment type="caution">
    <text evidence="2">The sequence shown here is derived from an EMBL/GenBank/DDBJ whole genome shotgun (WGS) entry which is preliminary data.</text>
</comment>
<reference evidence="2 3" key="1">
    <citation type="submission" date="2022-02" db="EMBL/GenBank/DDBJ databases">
        <authorList>
            <person name="Min J."/>
        </authorList>
    </citation>
    <scope>NUCLEOTIDE SEQUENCE [LARGE SCALE GENOMIC DNA]</scope>
    <source>
        <strain evidence="2 3">GR10-1</strain>
    </source>
</reference>
<dbReference type="EMBL" id="JAKWBL010000002">
    <property type="protein sequence ID" value="MCH5598649.1"/>
    <property type="molecule type" value="Genomic_DNA"/>
</dbReference>
<organism evidence="2 3">
    <name type="scientific">Niabella ginsengisoli</name>
    <dbReference type="NCBI Taxonomy" id="522298"/>
    <lineage>
        <taxon>Bacteria</taxon>
        <taxon>Pseudomonadati</taxon>
        <taxon>Bacteroidota</taxon>
        <taxon>Chitinophagia</taxon>
        <taxon>Chitinophagales</taxon>
        <taxon>Chitinophagaceae</taxon>
        <taxon>Niabella</taxon>
    </lineage>
</organism>
<gene>
    <name evidence="2" type="ORF">MKP09_12370</name>
</gene>
<protein>
    <recommendedName>
        <fullName evidence="1">GIY-YIG catalytic domain-containing protein</fullName>
    </recommendedName>
</protein>
<evidence type="ECO:0000313" key="3">
    <source>
        <dbReference type="Proteomes" id="UP001202248"/>
    </source>
</evidence>
<evidence type="ECO:0000313" key="2">
    <source>
        <dbReference type="EMBL" id="MCH5598649.1"/>
    </source>
</evidence>
<dbReference type="RefSeq" id="WP_240830313.1">
    <property type="nucleotide sequence ID" value="NZ_JAKWBL010000002.1"/>
</dbReference>